<keyword evidence="3" id="KW-1185">Reference proteome</keyword>
<dbReference type="PROSITE" id="PS00028">
    <property type="entry name" value="ZINC_FINGER_C2H2_1"/>
    <property type="match status" value="2"/>
</dbReference>
<reference evidence="2" key="1">
    <citation type="submission" date="2021-02" db="EMBL/GenBank/DDBJ databases">
        <authorList>
            <person name="Nowell W R."/>
        </authorList>
    </citation>
    <scope>NUCLEOTIDE SEQUENCE</scope>
    <source>
        <strain evidence="2">Ploen Becks lab</strain>
    </source>
</reference>
<dbReference type="EMBL" id="CAJNOC010000079">
    <property type="protein sequence ID" value="CAF0712985.1"/>
    <property type="molecule type" value="Genomic_DNA"/>
</dbReference>
<feature type="domain" description="C2H2-type" evidence="1">
    <location>
        <begin position="197"/>
        <end position="219"/>
    </location>
</feature>
<dbReference type="SMART" id="SM00355">
    <property type="entry name" value="ZnF_C2H2"/>
    <property type="match status" value="3"/>
</dbReference>
<feature type="domain" description="C2H2-type" evidence="1">
    <location>
        <begin position="334"/>
        <end position="356"/>
    </location>
</feature>
<evidence type="ECO:0000313" key="3">
    <source>
        <dbReference type="Proteomes" id="UP000663879"/>
    </source>
</evidence>
<evidence type="ECO:0000313" key="2">
    <source>
        <dbReference type="EMBL" id="CAF0712985.1"/>
    </source>
</evidence>
<organism evidence="2 3">
    <name type="scientific">Brachionus calyciflorus</name>
    <dbReference type="NCBI Taxonomy" id="104777"/>
    <lineage>
        <taxon>Eukaryota</taxon>
        <taxon>Metazoa</taxon>
        <taxon>Spiralia</taxon>
        <taxon>Gnathifera</taxon>
        <taxon>Rotifera</taxon>
        <taxon>Eurotatoria</taxon>
        <taxon>Monogononta</taxon>
        <taxon>Pseudotrocha</taxon>
        <taxon>Ploima</taxon>
        <taxon>Brachionidae</taxon>
        <taxon>Brachionus</taxon>
    </lineage>
</organism>
<dbReference type="OrthoDB" id="9993072at2759"/>
<dbReference type="Proteomes" id="UP000663879">
    <property type="component" value="Unassembled WGS sequence"/>
</dbReference>
<evidence type="ECO:0000259" key="1">
    <source>
        <dbReference type="PROSITE" id="PS00028"/>
    </source>
</evidence>
<gene>
    <name evidence="2" type="ORF">OXX778_LOCUS1289</name>
</gene>
<proteinExistence type="predicted"/>
<comment type="caution">
    <text evidence="2">The sequence shown here is derived from an EMBL/GenBank/DDBJ whole genome shotgun (WGS) entry which is preliminary data.</text>
</comment>
<accession>A0A813MAE1</accession>
<name>A0A813MAE1_9BILA</name>
<protein>
    <recommendedName>
        <fullName evidence="1">C2H2-type domain-containing protein</fullName>
    </recommendedName>
</protein>
<dbReference type="InterPro" id="IPR013087">
    <property type="entry name" value="Znf_C2H2_type"/>
</dbReference>
<sequence>MLEDFNHIEYNPDTEITDYHGTYPVKDMKRVRCHLIENFKRESSSKLEFTIKRKCGIITRDLIDYMLHEIRPEHFVENAVPKTNYSDSNPFIHKILNIDEDDLIPSEDLDPIQDTNIVQIEKSNLPSSSSDGNFPQSSQNSQLNYYESVFTNSQKDDIQLLNRELGIIHGCEKTCHRNFPSKDELDEKELENLIYVCDFCKKYCDSKEEIEVHLKEEDHASASEYILEPKLSDTVDEKETTGTNYDEYFESTFNAKRKIKFIKNRACLKNFAPTKELKKCLVFCPKCHSCFYQSVLGASLHYKLCHSSSTQDEVYSIGEFDRTEKFWIEKAHACFTCNVKFKKLVDLVHHYSNTHHFPSNKVNEINIYKCPFDKCEFQTTKFFTFKTHIVGHPYFNGQNNNMKSVEVSVVIYKAPRMYFHQTKNVEKTKSDRENELEAVNELIKLNLPEDQIHQAKLRDKKVFLQKNLTDHSV</sequence>
<dbReference type="AlphaFoldDB" id="A0A813MAE1"/>